<dbReference type="STRING" id="930990.A0A067MW43"/>
<proteinExistence type="inferred from homology"/>
<accession>A0A067MW43</accession>
<dbReference type="HOGENOM" id="CLU_1829912_0_0_1"/>
<reference evidence="7" key="1">
    <citation type="journal article" date="2014" name="Proc. Natl. Acad. Sci. U.S.A.">
        <title>Extensive sampling of basidiomycete genomes demonstrates inadequacy of the white-rot/brown-rot paradigm for wood decay fungi.</title>
        <authorList>
            <person name="Riley R."/>
            <person name="Salamov A.A."/>
            <person name="Brown D.W."/>
            <person name="Nagy L.G."/>
            <person name="Floudas D."/>
            <person name="Held B.W."/>
            <person name="Levasseur A."/>
            <person name="Lombard V."/>
            <person name="Morin E."/>
            <person name="Otillar R."/>
            <person name="Lindquist E.A."/>
            <person name="Sun H."/>
            <person name="LaButti K.M."/>
            <person name="Schmutz J."/>
            <person name="Jabbour D."/>
            <person name="Luo H."/>
            <person name="Baker S.E."/>
            <person name="Pisabarro A.G."/>
            <person name="Walton J.D."/>
            <person name="Blanchette R.A."/>
            <person name="Henrissat B."/>
            <person name="Martin F."/>
            <person name="Cullen D."/>
            <person name="Hibbett D.S."/>
            <person name="Grigoriev I.V."/>
        </authorList>
    </citation>
    <scope>NUCLEOTIDE SEQUENCE [LARGE SCALE GENOMIC DNA]</scope>
    <source>
        <strain evidence="7">FD-172 SS1</strain>
    </source>
</reference>
<sequence length="141" mass="16304">VQKHREEYEARLAAWKERQNASLQPATIPVPDFESLHAAEVARAEARISRVKAAGLTVPASPGLTTARRAKERAQFDEKLREKELLVIRLKEIRKVEEERQEREEVRELRKQLDQRVKANPIPEWYKSAKAQAVDEVDAEE</sequence>
<evidence type="ECO:0000256" key="3">
    <source>
        <dbReference type="ARBA" id="ARBA00022490"/>
    </source>
</evidence>
<feature type="domain" description="TPX2 C-terminal" evidence="5">
    <location>
        <begin position="64"/>
        <end position="129"/>
    </location>
</feature>
<name>A0A067MW43_BOTB1</name>
<keyword evidence="7" id="KW-1185">Reference proteome</keyword>
<dbReference type="InParanoid" id="A0A067MW43"/>
<evidence type="ECO:0000256" key="1">
    <source>
        <dbReference type="ARBA" id="ARBA00004245"/>
    </source>
</evidence>
<dbReference type="EMBL" id="KL198018">
    <property type="protein sequence ID" value="KDQ19963.1"/>
    <property type="molecule type" value="Genomic_DNA"/>
</dbReference>
<gene>
    <name evidence="6" type="ORF">BOTBODRAFT_101845</name>
</gene>
<evidence type="ECO:0000256" key="2">
    <source>
        <dbReference type="ARBA" id="ARBA00005885"/>
    </source>
</evidence>
<feature type="non-terminal residue" evidence="6">
    <location>
        <position position="1"/>
    </location>
</feature>
<dbReference type="GO" id="GO:0005856">
    <property type="term" value="C:cytoskeleton"/>
    <property type="evidence" value="ECO:0007669"/>
    <property type="project" value="UniProtKB-SubCell"/>
</dbReference>
<dbReference type="Pfam" id="PF06886">
    <property type="entry name" value="TPX2"/>
    <property type="match status" value="1"/>
</dbReference>
<comment type="similarity">
    <text evidence="2">Belongs to the TPX2 family.</text>
</comment>
<organism evidence="6 7">
    <name type="scientific">Botryobasidium botryosum (strain FD-172 SS1)</name>
    <dbReference type="NCBI Taxonomy" id="930990"/>
    <lineage>
        <taxon>Eukaryota</taxon>
        <taxon>Fungi</taxon>
        <taxon>Dikarya</taxon>
        <taxon>Basidiomycota</taxon>
        <taxon>Agaricomycotina</taxon>
        <taxon>Agaricomycetes</taxon>
        <taxon>Cantharellales</taxon>
        <taxon>Botryobasidiaceae</taxon>
        <taxon>Botryobasidium</taxon>
    </lineage>
</organism>
<evidence type="ECO:0000256" key="4">
    <source>
        <dbReference type="ARBA" id="ARBA00023212"/>
    </source>
</evidence>
<protein>
    <recommendedName>
        <fullName evidence="5">TPX2 C-terminal domain-containing protein</fullName>
    </recommendedName>
</protein>
<dbReference type="AlphaFoldDB" id="A0A067MW43"/>
<comment type="subcellular location">
    <subcellularLocation>
        <location evidence="1">Cytoplasm</location>
        <location evidence="1">Cytoskeleton</location>
    </subcellularLocation>
</comment>
<evidence type="ECO:0000313" key="6">
    <source>
        <dbReference type="EMBL" id="KDQ19963.1"/>
    </source>
</evidence>
<dbReference type="InterPro" id="IPR027329">
    <property type="entry name" value="TPX2_C"/>
</dbReference>
<keyword evidence="4" id="KW-0206">Cytoskeleton</keyword>
<dbReference type="Proteomes" id="UP000027195">
    <property type="component" value="Unassembled WGS sequence"/>
</dbReference>
<keyword evidence="3" id="KW-0963">Cytoplasm</keyword>
<evidence type="ECO:0000259" key="5">
    <source>
        <dbReference type="Pfam" id="PF06886"/>
    </source>
</evidence>
<dbReference type="OrthoDB" id="3242303at2759"/>
<evidence type="ECO:0000313" key="7">
    <source>
        <dbReference type="Proteomes" id="UP000027195"/>
    </source>
</evidence>